<evidence type="ECO:0000259" key="5">
    <source>
        <dbReference type="Pfam" id="PF14833"/>
    </source>
</evidence>
<organism evidence="6 7">
    <name type="scientific">Termitidicoccus mucosus</name>
    <dbReference type="NCBI Taxonomy" id="1184151"/>
    <lineage>
        <taxon>Bacteria</taxon>
        <taxon>Pseudomonadati</taxon>
        <taxon>Verrucomicrobiota</taxon>
        <taxon>Opitutia</taxon>
        <taxon>Opitutales</taxon>
        <taxon>Opitutaceae</taxon>
        <taxon>Termitidicoccus</taxon>
    </lineage>
</organism>
<dbReference type="GO" id="GO:0051287">
    <property type="term" value="F:NAD binding"/>
    <property type="evidence" value="ECO:0007669"/>
    <property type="project" value="InterPro"/>
</dbReference>
<keyword evidence="1" id="KW-0560">Oxidoreductase</keyword>
<dbReference type="RefSeq" id="WP_068771596.1">
    <property type="nucleotide sequence ID" value="NZ_CP109796.1"/>
</dbReference>
<dbReference type="AlphaFoldDB" id="A0A178IGJ3"/>
<dbReference type="Pfam" id="PF03446">
    <property type="entry name" value="NAD_binding_2"/>
    <property type="match status" value="1"/>
</dbReference>
<dbReference type="Proteomes" id="UP000078486">
    <property type="component" value="Unassembled WGS sequence"/>
</dbReference>
<evidence type="ECO:0000256" key="3">
    <source>
        <dbReference type="PIRSR" id="PIRSR000103-1"/>
    </source>
</evidence>
<dbReference type="Gene3D" id="1.10.1040.10">
    <property type="entry name" value="N-(1-d-carboxylethyl)-l-norvaline Dehydrogenase, domain 2"/>
    <property type="match status" value="1"/>
</dbReference>
<sequence>MKSQSIGVIGLGIIGGVWARHYHEAGVLAGAWNRTAKPDFPKWLPTAEVVARAADVVQIVVADPPAVRGIIEQISPALAQGKIVVQSSTIDPAGSSEFKSLVEARGARYLEAPFTGSKPAAEQKKSVFYLGGAEELVRAVEPLLSLISEARYHIGDNRQATTLKLAMNLNISAQMQALAEALTMVRRSGVSDDVFFTAIKKNVSCSGLTLLKEPKLRAGEFSPQFSVKHMLKDMRLASRTQGCEDFPVLDTVRECLWHADQAGYADEDFAALIKLLG</sequence>
<dbReference type="InterPro" id="IPR008927">
    <property type="entry name" value="6-PGluconate_DH-like_C_sf"/>
</dbReference>
<dbReference type="SUPFAM" id="SSF51735">
    <property type="entry name" value="NAD(P)-binding Rossmann-fold domains"/>
    <property type="match status" value="1"/>
</dbReference>
<evidence type="ECO:0000313" key="6">
    <source>
        <dbReference type="EMBL" id="OAM88848.1"/>
    </source>
</evidence>
<protein>
    <submittedName>
        <fullName evidence="6">6-phosphogluconate dehydrogenase</fullName>
    </submittedName>
</protein>
<feature type="active site" evidence="3">
    <location>
        <position position="164"/>
    </location>
</feature>
<dbReference type="InterPro" id="IPR013328">
    <property type="entry name" value="6PGD_dom2"/>
</dbReference>
<dbReference type="InterPro" id="IPR036291">
    <property type="entry name" value="NAD(P)-bd_dom_sf"/>
</dbReference>
<dbReference type="InterPro" id="IPR015815">
    <property type="entry name" value="HIBADH-related"/>
</dbReference>
<comment type="caution">
    <text evidence="6">The sequence shown here is derived from an EMBL/GenBank/DDBJ whole genome shotgun (WGS) entry which is preliminary data.</text>
</comment>
<dbReference type="SUPFAM" id="SSF48179">
    <property type="entry name" value="6-phosphogluconate dehydrogenase C-terminal domain-like"/>
    <property type="match status" value="1"/>
</dbReference>
<name>A0A178IGJ3_9BACT</name>
<feature type="domain" description="3-hydroxyisobutyrate dehydrogenase-like NAD-binding" evidence="5">
    <location>
        <begin position="160"/>
        <end position="276"/>
    </location>
</feature>
<evidence type="ECO:0000256" key="2">
    <source>
        <dbReference type="ARBA" id="ARBA00023027"/>
    </source>
</evidence>
<dbReference type="Pfam" id="PF14833">
    <property type="entry name" value="NAD_binding_11"/>
    <property type="match status" value="1"/>
</dbReference>
<dbReference type="PIRSF" id="PIRSF000103">
    <property type="entry name" value="HIBADH"/>
    <property type="match status" value="1"/>
</dbReference>
<dbReference type="InterPro" id="IPR029154">
    <property type="entry name" value="HIBADH-like_NADP-bd"/>
</dbReference>
<dbReference type="PANTHER" id="PTHR43580:SF2">
    <property type="entry name" value="CYTOKINE-LIKE NUCLEAR FACTOR N-PAC"/>
    <property type="match status" value="1"/>
</dbReference>
<keyword evidence="2" id="KW-0520">NAD</keyword>
<gene>
    <name evidence="6" type="ORF">AW736_17695</name>
</gene>
<dbReference type="Gene3D" id="3.40.50.720">
    <property type="entry name" value="NAD(P)-binding Rossmann-like Domain"/>
    <property type="match status" value="1"/>
</dbReference>
<evidence type="ECO:0000256" key="1">
    <source>
        <dbReference type="ARBA" id="ARBA00023002"/>
    </source>
</evidence>
<feature type="domain" description="6-phosphogluconate dehydrogenase NADP-binding" evidence="4">
    <location>
        <begin position="5"/>
        <end position="155"/>
    </location>
</feature>
<dbReference type="PANTHER" id="PTHR43580">
    <property type="entry name" value="OXIDOREDUCTASE GLYR1-RELATED"/>
    <property type="match status" value="1"/>
</dbReference>
<dbReference type="STRING" id="1184151.AW736_17695"/>
<accession>A0A178IGJ3</accession>
<reference evidence="6 7" key="1">
    <citation type="submission" date="2016-01" db="EMBL/GenBank/DDBJ databases">
        <title>High potential of lignocellulose degradation of a new Verrucomicrobia species.</title>
        <authorList>
            <person name="Wang Y."/>
            <person name="Shi Y."/>
            <person name="Qiu Z."/>
            <person name="Liu S."/>
            <person name="Yang H."/>
        </authorList>
    </citation>
    <scope>NUCLEOTIDE SEQUENCE [LARGE SCALE GENOMIC DNA]</scope>
    <source>
        <strain evidence="6 7">TSB47</strain>
    </source>
</reference>
<dbReference type="OrthoDB" id="9786703at2"/>
<dbReference type="EMBL" id="LRRQ01000119">
    <property type="protein sequence ID" value="OAM88848.1"/>
    <property type="molecule type" value="Genomic_DNA"/>
</dbReference>
<keyword evidence="7" id="KW-1185">Reference proteome</keyword>
<dbReference type="InterPro" id="IPR006115">
    <property type="entry name" value="6PGDH_NADP-bd"/>
</dbReference>
<dbReference type="InterPro" id="IPR051265">
    <property type="entry name" value="HIBADH-related_NP60_sf"/>
</dbReference>
<proteinExistence type="predicted"/>
<evidence type="ECO:0000259" key="4">
    <source>
        <dbReference type="Pfam" id="PF03446"/>
    </source>
</evidence>
<dbReference type="GO" id="GO:0016491">
    <property type="term" value="F:oxidoreductase activity"/>
    <property type="evidence" value="ECO:0007669"/>
    <property type="project" value="UniProtKB-KW"/>
</dbReference>
<dbReference type="GO" id="GO:0050661">
    <property type="term" value="F:NADP binding"/>
    <property type="evidence" value="ECO:0007669"/>
    <property type="project" value="InterPro"/>
</dbReference>
<evidence type="ECO:0000313" key="7">
    <source>
        <dbReference type="Proteomes" id="UP000078486"/>
    </source>
</evidence>